<evidence type="ECO:0000256" key="4">
    <source>
        <dbReference type="PIRSR" id="PIRSR005211-1"/>
    </source>
</evidence>
<organism evidence="6 7">
    <name type="scientific">Diutina rugosa</name>
    <name type="common">Yeast</name>
    <name type="synonym">Candida rugosa</name>
    <dbReference type="NCBI Taxonomy" id="5481"/>
    <lineage>
        <taxon>Eukaryota</taxon>
        <taxon>Fungi</taxon>
        <taxon>Dikarya</taxon>
        <taxon>Ascomycota</taxon>
        <taxon>Saccharomycotina</taxon>
        <taxon>Pichiomycetes</taxon>
        <taxon>Debaryomycetaceae</taxon>
        <taxon>Diutina</taxon>
    </lineage>
</organism>
<proteinExistence type="inferred from homology"/>
<feature type="active site" description="Charge relay system" evidence="4">
    <location>
        <position position="406"/>
    </location>
</feature>
<accession>A0A642UMY8</accession>
<dbReference type="OrthoDB" id="5954035at2759"/>
<keyword evidence="7" id="KW-1185">Reference proteome</keyword>
<dbReference type="Proteomes" id="UP000449547">
    <property type="component" value="Unassembled WGS sequence"/>
</dbReference>
<evidence type="ECO:0000313" key="7">
    <source>
        <dbReference type="Proteomes" id="UP000449547"/>
    </source>
</evidence>
<dbReference type="GO" id="GO:0051792">
    <property type="term" value="P:medium-chain fatty acid biosynthetic process"/>
    <property type="evidence" value="ECO:0007669"/>
    <property type="project" value="TreeGrafter"/>
</dbReference>
<dbReference type="InterPro" id="IPR000952">
    <property type="entry name" value="AB_hydrolase_4_CS"/>
</dbReference>
<dbReference type="PANTHER" id="PTHR10794:SF63">
    <property type="entry name" value="ALPHA_BETA HYDROLASE 1, ISOFORM A"/>
    <property type="match status" value="1"/>
</dbReference>
<dbReference type="RefSeq" id="XP_034012187.1">
    <property type="nucleotide sequence ID" value="XM_034155771.1"/>
</dbReference>
<dbReference type="VEuPathDB" id="FungiDB:DIURU_003051"/>
<dbReference type="AlphaFoldDB" id="A0A642UMY8"/>
<feature type="active site" description="Charge relay system" evidence="4">
    <location>
        <position position="242"/>
    </location>
</feature>
<reference evidence="6 7" key="1">
    <citation type="submission" date="2019-07" db="EMBL/GenBank/DDBJ databases">
        <title>Genome assembly of two rare yeast pathogens: Diutina rugosa and Trichomonascus ciferrii.</title>
        <authorList>
            <person name="Mixao V."/>
            <person name="Saus E."/>
            <person name="Hansen A."/>
            <person name="Lass-Flor C."/>
            <person name="Gabaldon T."/>
        </authorList>
    </citation>
    <scope>NUCLEOTIDE SEQUENCE [LARGE SCALE GENOMIC DNA]</scope>
    <source>
        <strain evidence="6 7">CBS 613</strain>
    </source>
</reference>
<evidence type="ECO:0000259" key="5">
    <source>
        <dbReference type="Pfam" id="PF00561"/>
    </source>
</evidence>
<sequence>MVVSQFVKSVVDTQFSEHPIHFVHQQNGSVHTMESILRSSVPDMTAGSSFFVNPLLSSGHTQTAYTGLQKFDHVDHVWYKRRILTIASDKKFYEVDGDKLAYDKWHGHSTIAVDYVVPESASDANHLEFKPESQVYDLPPRTEYLDPAKEQELLDSDKPLVIALHGLSGGSYESYIRAFLHEITQEPYNFDALVINARGCANHTITSPQLFNGLWTNDLRYLINEHIKEKWPHKRVYMIGFSLGGAILANYLGQESDRVWPNIKAAAIMGTPWDFPDSSVNLKQSVIGYNVYSPTMCSNLLRLLSIHGTMIEMDEDSKKQLEVLKTKEPKKLKQFDNFFTSRLFGFNSADEYYRHASPNQRLLKVRVPTVIVSSLDDPITGYRTLPRSEVKLNPYVSLVTTTIGGHLGWFQLNGRRWYPSRISKLFTELDQYKVDTDDTPELPRDVSKVWKHDQLAFEFNEQL</sequence>
<dbReference type="GO" id="GO:0051793">
    <property type="term" value="P:medium-chain fatty acid catabolic process"/>
    <property type="evidence" value="ECO:0007669"/>
    <property type="project" value="TreeGrafter"/>
</dbReference>
<dbReference type="InterPro" id="IPR050960">
    <property type="entry name" value="AB_hydrolase_4_sf"/>
</dbReference>
<protein>
    <recommendedName>
        <fullName evidence="5">AB hydrolase-1 domain-containing protein</fullName>
    </recommendedName>
</protein>
<dbReference type="InterPro" id="IPR000073">
    <property type="entry name" value="AB_hydrolase_1"/>
</dbReference>
<dbReference type="Pfam" id="PF00561">
    <property type="entry name" value="Abhydrolase_1"/>
    <property type="match status" value="1"/>
</dbReference>
<evidence type="ECO:0000313" key="6">
    <source>
        <dbReference type="EMBL" id="KAA8902000.1"/>
    </source>
</evidence>
<dbReference type="InterPro" id="IPR029058">
    <property type="entry name" value="AB_hydrolase_fold"/>
</dbReference>
<dbReference type="PANTHER" id="PTHR10794">
    <property type="entry name" value="ABHYDROLASE DOMAIN-CONTAINING PROTEIN"/>
    <property type="match status" value="1"/>
</dbReference>
<dbReference type="GeneID" id="54781702"/>
<gene>
    <name evidence="6" type="ORF">DIURU_003051</name>
</gene>
<dbReference type="GO" id="GO:0047372">
    <property type="term" value="F:monoacylglycerol lipase activity"/>
    <property type="evidence" value="ECO:0007669"/>
    <property type="project" value="TreeGrafter"/>
</dbReference>
<dbReference type="EMBL" id="SWFT01000096">
    <property type="protein sequence ID" value="KAA8902000.1"/>
    <property type="molecule type" value="Genomic_DNA"/>
</dbReference>
<name>A0A642UMY8_DIURU</name>
<dbReference type="OMA" id="RGCAKHK"/>
<dbReference type="GO" id="GO:0008126">
    <property type="term" value="F:acetylesterase activity"/>
    <property type="evidence" value="ECO:0007669"/>
    <property type="project" value="TreeGrafter"/>
</dbReference>
<keyword evidence="2" id="KW-0719">Serine esterase</keyword>
<feature type="domain" description="AB hydrolase-1" evidence="5">
    <location>
        <begin position="159"/>
        <end position="389"/>
    </location>
</feature>
<comment type="similarity">
    <text evidence="1">Belongs to the AB hydrolase superfamily. AB hydrolase 4 family.</text>
</comment>
<dbReference type="PIRSF" id="PIRSF005211">
    <property type="entry name" value="Ab_hydro_YheT"/>
    <property type="match status" value="1"/>
</dbReference>
<evidence type="ECO:0000256" key="2">
    <source>
        <dbReference type="ARBA" id="ARBA00022487"/>
    </source>
</evidence>
<evidence type="ECO:0000256" key="3">
    <source>
        <dbReference type="ARBA" id="ARBA00022801"/>
    </source>
</evidence>
<evidence type="ECO:0000256" key="1">
    <source>
        <dbReference type="ARBA" id="ARBA00010884"/>
    </source>
</evidence>
<dbReference type="Gene3D" id="3.40.50.1820">
    <property type="entry name" value="alpha/beta hydrolase"/>
    <property type="match status" value="1"/>
</dbReference>
<dbReference type="SUPFAM" id="SSF53474">
    <property type="entry name" value="alpha/beta-Hydrolases"/>
    <property type="match status" value="1"/>
</dbReference>
<dbReference type="PROSITE" id="PS01133">
    <property type="entry name" value="UPF0017"/>
    <property type="match status" value="1"/>
</dbReference>
<keyword evidence="3" id="KW-0378">Hydrolase</keyword>
<comment type="caution">
    <text evidence="6">The sequence shown here is derived from an EMBL/GenBank/DDBJ whole genome shotgun (WGS) entry which is preliminary data.</text>
</comment>
<feature type="active site" description="Charge relay system" evidence="4">
    <location>
        <position position="377"/>
    </location>
</feature>
<dbReference type="InterPro" id="IPR012020">
    <property type="entry name" value="ABHD4"/>
</dbReference>